<evidence type="ECO:0000259" key="13">
    <source>
        <dbReference type="Pfam" id="PF00520"/>
    </source>
</evidence>
<reference evidence="14" key="2">
    <citation type="submission" date="2025-09" db="UniProtKB">
        <authorList>
            <consortium name="Ensembl"/>
        </authorList>
    </citation>
    <scope>IDENTIFICATION</scope>
</reference>
<dbReference type="InterPro" id="IPR005821">
    <property type="entry name" value="Ion_trans_dom"/>
</dbReference>
<evidence type="ECO:0000256" key="11">
    <source>
        <dbReference type="ARBA" id="ARBA00023303"/>
    </source>
</evidence>
<evidence type="ECO:0000313" key="15">
    <source>
        <dbReference type="Proteomes" id="UP000694523"/>
    </source>
</evidence>
<dbReference type="GO" id="GO:0098703">
    <property type="term" value="P:calcium ion import across plasma membrane"/>
    <property type="evidence" value="ECO:0007669"/>
    <property type="project" value="TreeGrafter"/>
</dbReference>
<evidence type="ECO:0000313" key="14">
    <source>
        <dbReference type="Ensembl" id="ENSNMLP00000004248.1"/>
    </source>
</evidence>
<dbReference type="GO" id="GO:0045202">
    <property type="term" value="C:synapse"/>
    <property type="evidence" value="ECO:0007669"/>
    <property type="project" value="GOC"/>
</dbReference>
<dbReference type="InterPro" id="IPR050599">
    <property type="entry name" value="VDCC_alpha-1_subunit"/>
</dbReference>
<keyword evidence="6" id="KW-0106">Calcium</keyword>
<evidence type="ECO:0000256" key="7">
    <source>
        <dbReference type="ARBA" id="ARBA00022882"/>
    </source>
</evidence>
<evidence type="ECO:0000256" key="8">
    <source>
        <dbReference type="ARBA" id="ARBA00022989"/>
    </source>
</evidence>
<organism evidence="14 15">
    <name type="scientific">Neogobius melanostomus</name>
    <name type="common">round goby</name>
    <dbReference type="NCBI Taxonomy" id="47308"/>
    <lineage>
        <taxon>Eukaryota</taxon>
        <taxon>Metazoa</taxon>
        <taxon>Chordata</taxon>
        <taxon>Craniata</taxon>
        <taxon>Vertebrata</taxon>
        <taxon>Euteleostomi</taxon>
        <taxon>Actinopterygii</taxon>
        <taxon>Neopterygii</taxon>
        <taxon>Teleostei</taxon>
        <taxon>Neoteleostei</taxon>
        <taxon>Acanthomorphata</taxon>
        <taxon>Gobiaria</taxon>
        <taxon>Gobiiformes</taxon>
        <taxon>Gobioidei</taxon>
        <taxon>Gobiidae</taxon>
        <taxon>Benthophilinae</taxon>
        <taxon>Neogobiini</taxon>
        <taxon>Neogobius</taxon>
    </lineage>
</organism>
<sequence length="153" mass="17450">AAVNSKERETVSNASVNFTKLMNLPTSVYSIRRICHYMVNLRYFEMTILLVIVASSIALAAEDPVCTNSDRNKVLRYFDYVFTGVFTFEMIIKVGLILHDGSYFRDMWNLLDFIVIEVEPKSVKFILGVAPPSSICHRSKLYTGLKCAYKQFA</sequence>
<feature type="domain" description="Ion transport" evidence="13">
    <location>
        <begin position="42"/>
        <end position="116"/>
    </location>
</feature>
<keyword evidence="10 12" id="KW-0472">Membrane</keyword>
<dbReference type="PANTHER" id="PTHR45628">
    <property type="entry name" value="VOLTAGE-DEPENDENT CALCIUM CHANNEL TYPE A SUBUNIT ALPHA-1"/>
    <property type="match status" value="1"/>
</dbReference>
<dbReference type="GO" id="GO:0008331">
    <property type="term" value="F:high voltage-gated calcium channel activity"/>
    <property type="evidence" value="ECO:0007669"/>
    <property type="project" value="TreeGrafter"/>
</dbReference>
<dbReference type="InterPro" id="IPR027359">
    <property type="entry name" value="Volt_channel_dom_sf"/>
</dbReference>
<keyword evidence="15" id="KW-1185">Reference proteome</keyword>
<keyword evidence="2" id="KW-0813">Transport</keyword>
<keyword evidence="11" id="KW-0407">Ion channel</keyword>
<dbReference type="GO" id="GO:0005891">
    <property type="term" value="C:voltage-gated calcium channel complex"/>
    <property type="evidence" value="ECO:0007669"/>
    <property type="project" value="TreeGrafter"/>
</dbReference>
<dbReference type="FunFam" id="1.20.120.350:FF:000011">
    <property type="entry name" value="Voltage-dependent N-type calcium channel subunit alpha"/>
    <property type="match status" value="1"/>
</dbReference>
<evidence type="ECO:0000256" key="3">
    <source>
        <dbReference type="ARBA" id="ARBA00022568"/>
    </source>
</evidence>
<evidence type="ECO:0000256" key="1">
    <source>
        <dbReference type="ARBA" id="ARBA00004141"/>
    </source>
</evidence>
<evidence type="ECO:0000256" key="2">
    <source>
        <dbReference type="ARBA" id="ARBA00022448"/>
    </source>
</evidence>
<dbReference type="Gene3D" id="1.20.120.350">
    <property type="entry name" value="Voltage-gated potassium channels. Chain C"/>
    <property type="match status" value="1"/>
</dbReference>
<evidence type="ECO:0000256" key="10">
    <source>
        <dbReference type="ARBA" id="ARBA00023136"/>
    </source>
</evidence>
<dbReference type="PANTHER" id="PTHR45628:SF5">
    <property type="entry name" value="VOLTAGE-DEPENDENT R-TYPE CALCIUM CHANNEL SUBUNIT ALPHA-1E"/>
    <property type="match status" value="1"/>
</dbReference>
<keyword evidence="5 12" id="KW-0812">Transmembrane</keyword>
<reference evidence="14" key="1">
    <citation type="submission" date="2025-08" db="UniProtKB">
        <authorList>
            <consortium name="Ensembl"/>
        </authorList>
    </citation>
    <scope>IDENTIFICATION</scope>
</reference>
<dbReference type="SUPFAM" id="SSF81324">
    <property type="entry name" value="Voltage-gated potassium channels"/>
    <property type="match status" value="1"/>
</dbReference>
<proteinExistence type="predicted"/>
<evidence type="ECO:0000256" key="9">
    <source>
        <dbReference type="ARBA" id="ARBA00023065"/>
    </source>
</evidence>
<dbReference type="Pfam" id="PF00520">
    <property type="entry name" value="Ion_trans"/>
    <property type="match status" value="1"/>
</dbReference>
<keyword evidence="3" id="KW-0109">Calcium transport</keyword>
<name>A0A8C6SAW3_9GOBI</name>
<comment type="subcellular location">
    <subcellularLocation>
        <location evidence="1">Membrane</location>
        <topology evidence="1">Multi-pass membrane protein</topology>
    </subcellularLocation>
</comment>
<dbReference type="Ensembl" id="ENSNMLT00000004873.1">
    <property type="protein sequence ID" value="ENSNMLP00000004248.1"/>
    <property type="gene ID" value="ENSNMLG00000003142.1"/>
</dbReference>
<feature type="transmembrane region" description="Helical" evidence="12">
    <location>
        <begin position="80"/>
        <end position="98"/>
    </location>
</feature>
<evidence type="ECO:0000256" key="4">
    <source>
        <dbReference type="ARBA" id="ARBA00022673"/>
    </source>
</evidence>
<dbReference type="AlphaFoldDB" id="A0A8C6SAW3"/>
<keyword evidence="8 12" id="KW-1133">Transmembrane helix</keyword>
<evidence type="ECO:0000256" key="5">
    <source>
        <dbReference type="ARBA" id="ARBA00022692"/>
    </source>
</evidence>
<evidence type="ECO:0000256" key="6">
    <source>
        <dbReference type="ARBA" id="ARBA00022837"/>
    </source>
</evidence>
<dbReference type="GO" id="GO:0007268">
    <property type="term" value="P:chemical synaptic transmission"/>
    <property type="evidence" value="ECO:0007669"/>
    <property type="project" value="TreeGrafter"/>
</dbReference>
<accession>A0A8C6SAW3</accession>
<dbReference type="Proteomes" id="UP000694523">
    <property type="component" value="Unplaced"/>
</dbReference>
<keyword evidence="9" id="KW-0406">Ion transport</keyword>
<keyword evidence="7" id="KW-0851">Voltage-gated channel</keyword>
<dbReference type="GO" id="GO:0043025">
    <property type="term" value="C:neuronal cell body"/>
    <property type="evidence" value="ECO:0007669"/>
    <property type="project" value="TreeGrafter"/>
</dbReference>
<evidence type="ECO:0000256" key="12">
    <source>
        <dbReference type="SAM" id="Phobius"/>
    </source>
</evidence>
<feature type="transmembrane region" description="Helical" evidence="12">
    <location>
        <begin position="41"/>
        <end position="60"/>
    </location>
</feature>
<keyword evidence="4" id="KW-0107">Calcium channel</keyword>
<protein>
    <recommendedName>
        <fullName evidence="13">Ion transport domain-containing protein</fullName>
    </recommendedName>
</protein>